<feature type="binding site" evidence="5">
    <location>
        <position position="80"/>
    </location>
    <ligand>
        <name>[4Fe-4S] cluster</name>
        <dbReference type="ChEBI" id="CHEBI:49883"/>
        <note>4Fe-4S-S-AdoMet</note>
    </ligand>
</feature>
<keyword evidence="4 5" id="KW-0411">Iron-sulfur</keyword>
<evidence type="ECO:0000256" key="5">
    <source>
        <dbReference type="PIRSR" id="PIRSR004869-50"/>
    </source>
</evidence>
<dbReference type="Pfam" id="PF04055">
    <property type="entry name" value="Radical_SAM"/>
    <property type="match status" value="1"/>
</dbReference>
<dbReference type="Proteomes" id="UP000323166">
    <property type="component" value="Unassembled WGS sequence"/>
</dbReference>
<feature type="binding site" evidence="5">
    <location>
        <position position="84"/>
    </location>
    <ligand>
        <name>[4Fe-4S] cluster</name>
        <dbReference type="ChEBI" id="CHEBI:49883"/>
        <note>4Fe-4S-S-AdoMet</note>
    </ligand>
</feature>
<keyword evidence="7" id="KW-0670">Pyruvate</keyword>
<dbReference type="GO" id="GO:0046872">
    <property type="term" value="F:metal ion binding"/>
    <property type="evidence" value="ECO:0007669"/>
    <property type="project" value="UniProtKB-KW"/>
</dbReference>
<dbReference type="PANTHER" id="PTHR43075">
    <property type="entry name" value="FORMATE LYASE ACTIVATING ENZYME, PUTATIVE (AFU_ORTHOLOGUE AFUA_2G15630)-RELATED"/>
    <property type="match status" value="1"/>
</dbReference>
<gene>
    <name evidence="7" type="ORF">LX24_02840</name>
</gene>
<evidence type="ECO:0000256" key="1">
    <source>
        <dbReference type="ARBA" id="ARBA00022691"/>
    </source>
</evidence>
<dbReference type="PIRSF" id="PIRSF004869">
    <property type="entry name" value="PflX_prd"/>
    <property type="match status" value="1"/>
</dbReference>
<keyword evidence="3 5" id="KW-0408">Iron</keyword>
<keyword evidence="7" id="KW-0456">Lyase</keyword>
<dbReference type="SUPFAM" id="SSF102114">
    <property type="entry name" value="Radical SAM enzymes"/>
    <property type="match status" value="1"/>
</dbReference>
<dbReference type="InterPro" id="IPR007197">
    <property type="entry name" value="rSAM"/>
</dbReference>
<evidence type="ECO:0000256" key="4">
    <source>
        <dbReference type="ARBA" id="ARBA00023014"/>
    </source>
</evidence>
<protein>
    <submittedName>
        <fullName evidence="7">Putative pyruvate formate lyase activating enzyme</fullName>
    </submittedName>
</protein>
<dbReference type="GO" id="GO:0051536">
    <property type="term" value="F:iron-sulfur cluster binding"/>
    <property type="evidence" value="ECO:0007669"/>
    <property type="project" value="UniProtKB-KW"/>
</dbReference>
<evidence type="ECO:0000313" key="7">
    <source>
        <dbReference type="EMBL" id="TYO92745.1"/>
    </source>
</evidence>
<evidence type="ECO:0000256" key="2">
    <source>
        <dbReference type="ARBA" id="ARBA00022723"/>
    </source>
</evidence>
<proteinExistence type="predicted"/>
<dbReference type="EMBL" id="VNHM01000024">
    <property type="protein sequence ID" value="TYO92745.1"/>
    <property type="molecule type" value="Genomic_DNA"/>
</dbReference>
<accession>A0A5S4ZNG5</accession>
<comment type="cofactor">
    <cofactor evidence="5">
        <name>[4Fe-4S] cluster</name>
        <dbReference type="ChEBI" id="CHEBI:49883"/>
    </cofactor>
    <text evidence="5">Binds 1 [4Fe-4S] cluster. The cluster is coordinated with 3 cysteines and an exchangeable S-adenosyl-L-methionine.</text>
</comment>
<dbReference type="SFLD" id="SFLDG01099">
    <property type="entry name" value="Uncharacterised_Radical_SAM_Su"/>
    <property type="match status" value="1"/>
</dbReference>
<keyword evidence="2 5" id="KW-0479">Metal-binding</keyword>
<keyword evidence="8" id="KW-1185">Reference proteome</keyword>
<dbReference type="GO" id="GO:0016829">
    <property type="term" value="F:lyase activity"/>
    <property type="evidence" value="ECO:0007669"/>
    <property type="project" value="UniProtKB-KW"/>
</dbReference>
<comment type="caution">
    <text evidence="7">The sequence shown here is derived from an EMBL/GenBank/DDBJ whole genome shotgun (WGS) entry which is preliminary data.</text>
</comment>
<feature type="domain" description="Radical SAM core" evidence="6">
    <location>
        <begin position="75"/>
        <end position="205"/>
    </location>
</feature>
<evidence type="ECO:0000256" key="3">
    <source>
        <dbReference type="ARBA" id="ARBA00023004"/>
    </source>
</evidence>
<name>A0A5S4ZNG5_9FIRM</name>
<dbReference type="InterPro" id="IPR016431">
    <property type="entry name" value="Pyrv-formate_lyase-activ_prd"/>
</dbReference>
<feature type="binding site" evidence="5">
    <location>
        <position position="87"/>
    </location>
    <ligand>
        <name>[4Fe-4S] cluster</name>
        <dbReference type="ChEBI" id="CHEBI:49883"/>
        <note>4Fe-4S-S-AdoMet</note>
    </ligand>
</feature>
<dbReference type="InterPro" id="IPR040085">
    <property type="entry name" value="MJ0674-like"/>
</dbReference>
<organism evidence="7 8">
    <name type="scientific">Desulfallas thermosapovorans DSM 6562</name>
    <dbReference type="NCBI Taxonomy" id="1121431"/>
    <lineage>
        <taxon>Bacteria</taxon>
        <taxon>Bacillati</taxon>
        <taxon>Bacillota</taxon>
        <taxon>Clostridia</taxon>
        <taxon>Eubacteriales</taxon>
        <taxon>Desulfallaceae</taxon>
        <taxon>Desulfallas</taxon>
    </lineage>
</organism>
<dbReference type="PANTHER" id="PTHR43075:SF1">
    <property type="entry name" value="FORMATE LYASE ACTIVATING ENZYME, PUTATIVE (AFU_ORTHOLOGUE AFUA_2G15630)-RELATED"/>
    <property type="match status" value="1"/>
</dbReference>
<dbReference type="SFLD" id="SFLDS00029">
    <property type="entry name" value="Radical_SAM"/>
    <property type="match status" value="1"/>
</dbReference>
<dbReference type="InterPro" id="IPR058240">
    <property type="entry name" value="rSAM_sf"/>
</dbReference>
<dbReference type="Gene3D" id="3.20.20.70">
    <property type="entry name" value="Aldolase class I"/>
    <property type="match status" value="1"/>
</dbReference>
<evidence type="ECO:0000313" key="8">
    <source>
        <dbReference type="Proteomes" id="UP000323166"/>
    </source>
</evidence>
<dbReference type="AlphaFoldDB" id="A0A5S4ZNG5"/>
<keyword evidence="1 5" id="KW-0949">S-adenosyl-L-methionine</keyword>
<dbReference type="InterPro" id="IPR013785">
    <property type="entry name" value="Aldolase_TIM"/>
</dbReference>
<evidence type="ECO:0000259" key="6">
    <source>
        <dbReference type="Pfam" id="PF04055"/>
    </source>
</evidence>
<reference evidence="7 8" key="1">
    <citation type="submission" date="2019-07" db="EMBL/GenBank/DDBJ databases">
        <title>Genomic Encyclopedia of Type Strains, Phase I: the one thousand microbial genomes (KMG-I) project.</title>
        <authorList>
            <person name="Kyrpides N."/>
        </authorList>
    </citation>
    <scope>NUCLEOTIDE SEQUENCE [LARGE SCALE GENOMIC DNA]</scope>
    <source>
        <strain evidence="7 8">DSM 6562</strain>
    </source>
</reference>
<sequence length="297" mass="33885">MPGYIKLLKNKVLPHRVEQARRHFASCNLCPHDCGVNRREKLGFCRATDKVVLSSYGPHRGEEPPLVGKRGSGTVFFGYCNMRCVFCQNYELSFGGEGELVTSVRLAEIMLELQDFYRCHNINLVTPTHFVPNILEAVLLAAERGLRLPLVYNCGGYEKLETLALMEGVIDIYMPDFKYNRPERGKKYSGVKDYPAAVKRSLKEMDRQVGGLKTDNMGIAYRGLLIRHLVMPGGVEDTKEILMFIKEELSPGCLVNLMDQYYPAHQAHRYLEISRRISQEEYREALEYAQKLGLNLV</sequence>